<evidence type="ECO:0000313" key="2">
    <source>
        <dbReference type="EMBL" id="KAJ7775748.1"/>
    </source>
</evidence>
<keyword evidence="1" id="KW-0812">Transmembrane</keyword>
<protein>
    <submittedName>
        <fullName evidence="2">Uncharacterized protein</fullName>
    </submittedName>
</protein>
<evidence type="ECO:0000256" key="1">
    <source>
        <dbReference type="SAM" id="Phobius"/>
    </source>
</evidence>
<dbReference type="EMBL" id="JARJLG010000014">
    <property type="protein sequence ID" value="KAJ7775748.1"/>
    <property type="molecule type" value="Genomic_DNA"/>
</dbReference>
<name>A0AAD7NTX6_9AGAR</name>
<gene>
    <name evidence="2" type="ORF">DFH07DRAFT_799635</name>
</gene>
<dbReference type="AlphaFoldDB" id="A0AAD7NTX6"/>
<comment type="caution">
    <text evidence="2">The sequence shown here is derived from an EMBL/GenBank/DDBJ whole genome shotgun (WGS) entry which is preliminary data.</text>
</comment>
<sequence>MHTGIAGVWTVFPVSIGTRSSSKPAIHRFRPIPPLEVVAVCVAAISAYALYFLVVFSAIQYARWSPRTRQLIWQSVSSAEARDEMREICWVLIQNYEHWKSARIQYFYSLVRVHQRLFLAAGRVYLETWVTLSCVQKLFILAPAAIYYAYLYIVRHFI</sequence>
<keyword evidence="3" id="KW-1185">Reference proteome</keyword>
<organism evidence="2 3">
    <name type="scientific">Mycena maculata</name>
    <dbReference type="NCBI Taxonomy" id="230809"/>
    <lineage>
        <taxon>Eukaryota</taxon>
        <taxon>Fungi</taxon>
        <taxon>Dikarya</taxon>
        <taxon>Basidiomycota</taxon>
        <taxon>Agaricomycotina</taxon>
        <taxon>Agaricomycetes</taxon>
        <taxon>Agaricomycetidae</taxon>
        <taxon>Agaricales</taxon>
        <taxon>Marasmiineae</taxon>
        <taxon>Mycenaceae</taxon>
        <taxon>Mycena</taxon>
    </lineage>
</organism>
<keyword evidence="1" id="KW-0472">Membrane</keyword>
<accession>A0AAD7NTX6</accession>
<proteinExistence type="predicted"/>
<evidence type="ECO:0000313" key="3">
    <source>
        <dbReference type="Proteomes" id="UP001215280"/>
    </source>
</evidence>
<feature type="transmembrane region" description="Helical" evidence="1">
    <location>
        <begin position="138"/>
        <end position="154"/>
    </location>
</feature>
<feature type="transmembrane region" description="Helical" evidence="1">
    <location>
        <begin position="37"/>
        <end position="59"/>
    </location>
</feature>
<dbReference type="Proteomes" id="UP001215280">
    <property type="component" value="Unassembled WGS sequence"/>
</dbReference>
<reference evidence="2" key="1">
    <citation type="submission" date="2023-03" db="EMBL/GenBank/DDBJ databases">
        <title>Massive genome expansion in bonnet fungi (Mycena s.s.) driven by repeated elements and novel gene families across ecological guilds.</title>
        <authorList>
            <consortium name="Lawrence Berkeley National Laboratory"/>
            <person name="Harder C.B."/>
            <person name="Miyauchi S."/>
            <person name="Viragh M."/>
            <person name="Kuo A."/>
            <person name="Thoen E."/>
            <person name="Andreopoulos B."/>
            <person name="Lu D."/>
            <person name="Skrede I."/>
            <person name="Drula E."/>
            <person name="Henrissat B."/>
            <person name="Morin E."/>
            <person name="Kohler A."/>
            <person name="Barry K."/>
            <person name="LaButti K."/>
            <person name="Morin E."/>
            <person name="Salamov A."/>
            <person name="Lipzen A."/>
            <person name="Mereny Z."/>
            <person name="Hegedus B."/>
            <person name="Baldrian P."/>
            <person name="Stursova M."/>
            <person name="Weitz H."/>
            <person name="Taylor A."/>
            <person name="Grigoriev I.V."/>
            <person name="Nagy L.G."/>
            <person name="Martin F."/>
            <person name="Kauserud H."/>
        </authorList>
    </citation>
    <scope>NUCLEOTIDE SEQUENCE</scope>
    <source>
        <strain evidence="2">CBHHK188m</strain>
    </source>
</reference>
<keyword evidence="1" id="KW-1133">Transmembrane helix</keyword>